<sequence>MVLAQARLLRYLDGELTGVPWVVARNRMNMRSLELWLGLSWDVANYVRIWELHLALRCVIRSMVSARALSIVADRCGSKAS</sequence>
<dbReference type="AlphaFoldDB" id="A0A4D6LZL6"/>
<dbReference type="Proteomes" id="UP000501690">
    <property type="component" value="Linkage Group LG5"/>
</dbReference>
<name>A0A4D6LZL6_VIGUN</name>
<organism evidence="1 2">
    <name type="scientific">Vigna unguiculata</name>
    <name type="common">Cowpea</name>
    <dbReference type="NCBI Taxonomy" id="3917"/>
    <lineage>
        <taxon>Eukaryota</taxon>
        <taxon>Viridiplantae</taxon>
        <taxon>Streptophyta</taxon>
        <taxon>Embryophyta</taxon>
        <taxon>Tracheophyta</taxon>
        <taxon>Spermatophyta</taxon>
        <taxon>Magnoliopsida</taxon>
        <taxon>eudicotyledons</taxon>
        <taxon>Gunneridae</taxon>
        <taxon>Pentapetalae</taxon>
        <taxon>rosids</taxon>
        <taxon>fabids</taxon>
        <taxon>Fabales</taxon>
        <taxon>Fabaceae</taxon>
        <taxon>Papilionoideae</taxon>
        <taxon>50 kb inversion clade</taxon>
        <taxon>NPAAA clade</taxon>
        <taxon>indigoferoid/millettioid clade</taxon>
        <taxon>Phaseoleae</taxon>
        <taxon>Vigna</taxon>
    </lineage>
</organism>
<gene>
    <name evidence="1" type="ORF">DEO72_LG5g2296</name>
</gene>
<proteinExistence type="predicted"/>
<evidence type="ECO:0000313" key="2">
    <source>
        <dbReference type="Proteomes" id="UP000501690"/>
    </source>
</evidence>
<accession>A0A4D6LZL6</accession>
<evidence type="ECO:0000313" key="1">
    <source>
        <dbReference type="EMBL" id="QCD94215.1"/>
    </source>
</evidence>
<reference evidence="1 2" key="1">
    <citation type="submission" date="2019-04" db="EMBL/GenBank/DDBJ databases">
        <title>An improved genome assembly and genetic linkage map for asparagus bean, Vigna unguiculata ssp. sesquipedialis.</title>
        <authorList>
            <person name="Xia Q."/>
            <person name="Zhang R."/>
            <person name="Dong Y."/>
        </authorList>
    </citation>
    <scope>NUCLEOTIDE SEQUENCE [LARGE SCALE GENOMIC DNA]</scope>
    <source>
        <tissue evidence="1">Leaf</tissue>
    </source>
</reference>
<protein>
    <submittedName>
        <fullName evidence="1">Uncharacterized protein</fullName>
    </submittedName>
</protein>
<keyword evidence="2" id="KW-1185">Reference proteome</keyword>
<dbReference type="EMBL" id="CP039349">
    <property type="protein sequence ID" value="QCD94215.1"/>
    <property type="molecule type" value="Genomic_DNA"/>
</dbReference>